<gene>
    <name evidence="1" type="ORF">MES5069_30193</name>
</gene>
<sequence>MIASSRVSLPCAAFSLETLAVAKPQNLNAPSSLPQSLRQILSLCIAQNLTEDYHSFDAGRSEWFGSRRRGERPTRRRCCPRT</sequence>
<reference evidence="1 2" key="1">
    <citation type="submission" date="2022-03" db="EMBL/GenBank/DDBJ databases">
        <authorList>
            <person name="Brunel B."/>
        </authorList>
    </citation>
    <scope>NUCLEOTIDE SEQUENCE [LARGE SCALE GENOMIC DNA]</scope>
    <source>
        <strain evidence="1">STM5069sample</strain>
    </source>
</reference>
<proteinExistence type="predicted"/>
<protein>
    <submittedName>
        <fullName evidence="1">Uncharacterized protein</fullName>
    </submittedName>
</protein>
<keyword evidence="2" id="KW-1185">Reference proteome</keyword>
<evidence type="ECO:0000313" key="1">
    <source>
        <dbReference type="EMBL" id="CAH2401831.1"/>
    </source>
</evidence>
<name>A0ABM9DZV5_9HYPH</name>
<comment type="caution">
    <text evidence="1">The sequence shown here is derived from an EMBL/GenBank/DDBJ whole genome shotgun (WGS) entry which is preliminary data.</text>
</comment>
<dbReference type="EMBL" id="CAKXZT010000124">
    <property type="protein sequence ID" value="CAH2401831.1"/>
    <property type="molecule type" value="Genomic_DNA"/>
</dbReference>
<organism evidence="1 2">
    <name type="scientific">Mesorhizobium escarrei</name>
    <dbReference type="NCBI Taxonomy" id="666018"/>
    <lineage>
        <taxon>Bacteria</taxon>
        <taxon>Pseudomonadati</taxon>
        <taxon>Pseudomonadota</taxon>
        <taxon>Alphaproteobacteria</taxon>
        <taxon>Hyphomicrobiales</taxon>
        <taxon>Phyllobacteriaceae</taxon>
        <taxon>Mesorhizobium</taxon>
    </lineage>
</organism>
<accession>A0ABM9DZV5</accession>
<evidence type="ECO:0000313" key="2">
    <source>
        <dbReference type="Proteomes" id="UP001153050"/>
    </source>
</evidence>
<dbReference type="Proteomes" id="UP001153050">
    <property type="component" value="Unassembled WGS sequence"/>
</dbReference>